<gene>
    <name evidence="1" type="ORF">ECRASSUSDP1_LOCUS1514</name>
</gene>
<protein>
    <submittedName>
        <fullName evidence="1">Uncharacterized protein</fullName>
    </submittedName>
</protein>
<name>A0AAD1U1B9_EUPCR</name>
<evidence type="ECO:0000313" key="2">
    <source>
        <dbReference type="Proteomes" id="UP001295684"/>
    </source>
</evidence>
<reference evidence="1" key="1">
    <citation type="submission" date="2023-07" db="EMBL/GenBank/DDBJ databases">
        <authorList>
            <consortium name="AG Swart"/>
            <person name="Singh M."/>
            <person name="Singh A."/>
            <person name="Seah K."/>
            <person name="Emmerich C."/>
        </authorList>
    </citation>
    <scope>NUCLEOTIDE SEQUENCE</scope>
    <source>
        <strain evidence="1">DP1</strain>
    </source>
</reference>
<organism evidence="1 2">
    <name type="scientific">Euplotes crassus</name>
    <dbReference type="NCBI Taxonomy" id="5936"/>
    <lineage>
        <taxon>Eukaryota</taxon>
        <taxon>Sar</taxon>
        <taxon>Alveolata</taxon>
        <taxon>Ciliophora</taxon>
        <taxon>Intramacronucleata</taxon>
        <taxon>Spirotrichea</taxon>
        <taxon>Hypotrichia</taxon>
        <taxon>Euplotida</taxon>
        <taxon>Euplotidae</taxon>
        <taxon>Moneuplotes</taxon>
    </lineage>
</organism>
<dbReference type="Proteomes" id="UP001295684">
    <property type="component" value="Unassembled WGS sequence"/>
</dbReference>
<dbReference type="AlphaFoldDB" id="A0AAD1U1B9"/>
<keyword evidence="2" id="KW-1185">Reference proteome</keyword>
<sequence length="494" mass="56734">MIHCIALERNIYRKKNLEREWFNSGTKVRIYIVLRPSLLMISTRSCKTYPKLIVTLRGSMIQLKGRTTHSPIKENLKKVSKELNSKIDISYKAEVSEKVSKFCSYQHIKDVKIDVKNSLDKFKEKLQKFHNHIVKFAKDVKNSKVIIQRFDELICEKASKFEVTNSASFLERLSKEVDKIKAILAQDSTPEELRSIHNQIDILRDETAEYKSTIIAKLDSTIEGFTLQLEDNMIKFIDKNCVTQEIIENIHDCISLKIDEKKSNKVIKTLLKQMGMLNVILAENIRMESTDKEESEVAKSKKINYLLKQSTSLQKWIDQFQDCDNESIKKYVKGAHNLRSLSVIPKGLNDLKNMADGEIDNINPCLTSKLKSRSKISSPRGLSNKKNNRLFISSITPNINGSCKTYFGSKAISNKFSIKEDDAYCPKILRRDFMNKSESGPSMYATKKQMVINDISKSSYQNIKRIIKKKTKMNLSLSKTYSSNGRDASAHLKE</sequence>
<proteinExistence type="predicted"/>
<comment type="caution">
    <text evidence="1">The sequence shown here is derived from an EMBL/GenBank/DDBJ whole genome shotgun (WGS) entry which is preliminary data.</text>
</comment>
<evidence type="ECO:0000313" key="1">
    <source>
        <dbReference type="EMBL" id="CAI2360216.1"/>
    </source>
</evidence>
<accession>A0AAD1U1B9</accession>
<dbReference type="EMBL" id="CAMPGE010001431">
    <property type="protein sequence ID" value="CAI2360216.1"/>
    <property type="molecule type" value="Genomic_DNA"/>
</dbReference>